<dbReference type="InterPro" id="IPR038396">
    <property type="entry name" value="SpoIIAA-like_sf"/>
</dbReference>
<accession>A0A1Y6F9T2</accession>
<evidence type="ECO:0000313" key="2">
    <source>
        <dbReference type="Proteomes" id="UP000194420"/>
    </source>
</evidence>
<proteinExistence type="predicted"/>
<dbReference type="SUPFAM" id="SSF52091">
    <property type="entry name" value="SpoIIaa-like"/>
    <property type="match status" value="2"/>
</dbReference>
<name>A0A1Y6F9T2_9SPHN</name>
<dbReference type="InterPro" id="IPR021866">
    <property type="entry name" value="SpoIIAA-like"/>
</dbReference>
<sequence>MIDIDTTHPGIVVLSPEGALSEKDFADLAAAIDGHINETDSVPNLVIRVDKLPHWDSLGALSRHFHFVKVHGKIVSKVAIVGDSPLLALGPEVAGHFVKASVRRFPAKKFEDAKAWALAAGDDPGRFEVIEGLPRDVVAVRAIGIITAEDYRETLVPLVEEKLKEHDILKLMFVMGDDYATFAGDAAWEDTKFDLKHLRDFSRIAVVTDVNWVTKTMKIFAPVLPYALKVFPMAELEEAKSWIKR</sequence>
<dbReference type="Proteomes" id="UP000194420">
    <property type="component" value="Unassembled WGS sequence"/>
</dbReference>
<dbReference type="InterPro" id="IPR036513">
    <property type="entry name" value="STAS_dom_sf"/>
</dbReference>
<reference evidence="2" key="1">
    <citation type="submission" date="2017-04" db="EMBL/GenBank/DDBJ databases">
        <authorList>
            <person name="Varghese N."/>
            <person name="Submissions S."/>
        </authorList>
    </citation>
    <scope>NUCLEOTIDE SEQUENCE [LARGE SCALE GENOMIC DNA]</scope>
</reference>
<dbReference type="Pfam" id="PF11964">
    <property type="entry name" value="SpoIIAA-like"/>
    <property type="match status" value="2"/>
</dbReference>
<evidence type="ECO:0000313" key="1">
    <source>
        <dbReference type="EMBL" id="SMQ69143.1"/>
    </source>
</evidence>
<dbReference type="AlphaFoldDB" id="A0A1Y6F9T2"/>
<dbReference type="EMBL" id="FXWG01000002">
    <property type="protein sequence ID" value="SMQ69143.1"/>
    <property type="molecule type" value="Genomic_DNA"/>
</dbReference>
<keyword evidence="2" id="KW-1185">Reference proteome</keyword>
<dbReference type="RefSeq" id="WP_159456604.1">
    <property type="nucleotide sequence ID" value="NZ_FXWG01000002.1"/>
</dbReference>
<gene>
    <name evidence="1" type="ORF">SAMN06297468_1376</name>
</gene>
<protein>
    <submittedName>
        <fullName evidence="1">SpoIIAA-like</fullName>
    </submittedName>
</protein>
<organism evidence="1 2">
    <name type="scientific">Altererythrobacter xiamenensis</name>
    <dbReference type="NCBI Taxonomy" id="1316679"/>
    <lineage>
        <taxon>Bacteria</taxon>
        <taxon>Pseudomonadati</taxon>
        <taxon>Pseudomonadota</taxon>
        <taxon>Alphaproteobacteria</taxon>
        <taxon>Sphingomonadales</taxon>
        <taxon>Erythrobacteraceae</taxon>
        <taxon>Altererythrobacter</taxon>
    </lineage>
</organism>
<dbReference type="OrthoDB" id="9811577at2"/>
<dbReference type="Gene3D" id="3.40.50.10600">
    <property type="entry name" value="SpoIIaa-like domains"/>
    <property type="match status" value="2"/>
</dbReference>